<name>A0AAV3Z8W6_9GAST</name>
<protein>
    <submittedName>
        <fullName evidence="1">Uncharacterized protein</fullName>
    </submittedName>
</protein>
<keyword evidence="2" id="KW-1185">Reference proteome</keyword>
<dbReference type="Proteomes" id="UP000735302">
    <property type="component" value="Unassembled WGS sequence"/>
</dbReference>
<dbReference type="AlphaFoldDB" id="A0AAV3Z8W6"/>
<gene>
    <name evidence="1" type="ORF">PoB_001685900</name>
</gene>
<proteinExistence type="predicted"/>
<comment type="caution">
    <text evidence="1">The sequence shown here is derived from an EMBL/GenBank/DDBJ whole genome shotgun (WGS) entry which is preliminary data.</text>
</comment>
<accession>A0AAV3Z8W6</accession>
<dbReference type="EMBL" id="BLXT01002022">
    <property type="protein sequence ID" value="GFN90353.1"/>
    <property type="molecule type" value="Genomic_DNA"/>
</dbReference>
<reference evidence="1 2" key="1">
    <citation type="journal article" date="2021" name="Elife">
        <title>Chloroplast acquisition without the gene transfer in kleptoplastic sea slugs, Plakobranchus ocellatus.</title>
        <authorList>
            <person name="Maeda T."/>
            <person name="Takahashi S."/>
            <person name="Yoshida T."/>
            <person name="Shimamura S."/>
            <person name="Takaki Y."/>
            <person name="Nagai Y."/>
            <person name="Toyoda A."/>
            <person name="Suzuki Y."/>
            <person name="Arimoto A."/>
            <person name="Ishii H."/>
            <person name="Satoh N."/>
            <person name="Nishiyama T."/>
            <person name="Hasebe M."/>
            <person name="Maruyama T."/>
            <person name="Minagawa J."/>
            <person name="Obokata J."/>
            <person name="Shigenobu S."/>
        </authorList>
    </citation>
    <scope>NUCLEOTIDE SEQUENCE [LARGE SCALE GENOMIC DNA]</scope>
</reference>
<sequence>MRDSHYCQTVTTSTSMIHPSPIRFSPHGKQDAHIAGVGFSIIPSTEGLRWIEVEDSMRRSGLEDSAGKEVRIEDKARWRERDVAHVP</sequence>
<evidence type="ECO:0000313" key="1">
    <source>
        <dbReference type="EMBL" id="GFN90353.1"/>
    </source>
</evidence>
<evidence type="ECO:0000313" key="2">
    <source>
        <dbReference type="Proteomes" id="UP000735302"/>
    </source>
</evidence>
<organism evidence="1 2">
    <name type="scientific">Plakobranchus ocellatus</name>
    <dbReference type="NCBI Taxonomy" id="259542"/>
    <lineage>
        <taxon>Eukaryota</taxon>
        <taxon>Metazoa</taxon>
        <taxon>Spiralia</taxon>
        <taxon>Lophotrochozoa</taxon>
        <taxon>Mollusca</taxon>
        <taxon>Gastropoda</taxon>
        <taxon>Heterobranchia</taxon>
        <taxon>Euthyneura</taxon>
        <taxon>Panpulmonata</taxon>
        <taxon>Sacoglossa</taxon>
        <taxon>Placobranchoidea</taxon>
        <taxon>Plakobranchidae</taxon>
        <taxon>Plakobranchus</taxon>
    </lineage>
</organism>